<dbReference type="PANTHER" id="PTHR33371">
    <property type="entry name" value="INTERMEMBRANE PHOSPHOLIPID TRANSPORT SYSTEM BINDING PROTEIN MLAD-RELATED"/>
    <property type="match status" value="1"/>
</dbReference>
<dbReference type="Proteomes" id="UP001300745">
    <property type="component" value="Unassembled WGS sequence"/>
</dbReference>
<feature type="region of interest" description="Disordered" evidence="1">
    <location>
        <begin position="438"/>
        <end position="482"/>
    </location>
</feature>
<name>A0ABT3SEJ2_9MYCO</name>
<evidence type="ECO:0000256" key="1">
    <source>
        <dbReference type="SAM" id="MobiDB-lite"/>
    </source>
</evidence>
<proteinExistence type="predicted"/>
<dbReference type="RefSeq" id="WP_265997780.1">
    <property type="nucleotide sequence ID" value="NZ_JAPJDN010000011.1"/>
</dbReference>
<reference evidence="5 6" key="1">
    <citation type="submission" date="2022-11" db="EMBL/GenBank/DDBJ databases">
        <title>Mycobacterium sp. nov.</title>
        <authorList>
            <person name="Papic B."/>
            <person name="Spicic S."/>
            <person name="Duvnjak S."/>
        </authorList>
    </citation>
    <scope>NUCLEOTIDE SEQUENCE [LARGE SCALE GENOMIC DNA]</scope>
    <source>
        <strain evidence="5 6">CVI_P4</strain>
    </source>
</reference>
<evidence type="ECO:0000259" key="3">
    <source>
        <dbReference type="Pfam" id="PF02470"/>
    </source>
</evidence>
<gene>
    <name evidence="5" type="ORF">ORI27_14615</name>
</gene>
<sequence length="482" mass="50186">MQPRPGERRLHPAWWTLILVAVIVGVFTLTGALYTGRFSSYVPVTVTADRAGLVMESGAKVMMNGVQVGRVARIASGPGSVSLRLDISPGQIKYIPANVGAQIRATTVFGAKFVDLIYPEHPSPQRLAAGAVLTSRNVTTEVNTVFQNLVGLLHQIDPAKLNAVLSALSEGFRGQGERMGQAITDANQVLAAINPRADTMRQNWRDFAAFSDVYADAAPDILRVLDAASVTSETITSQASALDSLLLNTIGFAQAGIDLLAPNQKNLVDAINLAAPTTDLLLTYNPEYTCTLIGAKWWLDNGGLAAVGGNGRTYVADAAVLMGDDPYTYPDNLPIVAAKGGPGGKPGCGSLPDATKMFPVRQLVTNTGWGTGMDIRPNPGIGHPCYADYLPVTRAVPEKPSVRQCIPGPAPGPIPYPGAPPYGAALYGPGGVPLWPGIPPAPAPPPVPVEGTPVAPGTIPPQPPPPAVFGAPPPPDGGQPSP</sequence>
<dbReference type="EMBL" id="JAPJDO010000011">
    <property type="protein sequence ID" value="MCX2937936.1"/>
    <property type="molecule type" value="Genomic_DNA"/>
</dbReference>
<protein>
    <submittedName>
        <fullName evidence="5">MCE family protein</fullName>
    </submittedName>
</protein>
<accession>A0ABT3SEJ2</accession>
<keyword evidence="2" id="KW-0472">Membrane</keyword>
<dbReference type="InterPro" id="IPR003399">
    <property type="entry name" value="Mce/MlaD"/>
</dbReference>
<dbReference type="InterPro" id="IPR024516">
    <property type="entry name" value="Mce_C"/>
</dbReference>
<dbReference type="NCBIfam" id="TIGR00996">
    <property type="entry name" value="Mtu_fam_mce"/>
    <property type="match status" value="1"/>
</dbReference>
<feature type="transmembrane region" description="Helical" evidence="2">
    <location>
        <begin position="12"/>
        <end position="34"/>
    </location>
</feature>
<dbReference type="Pfam" id="PF11887">
    <property type="entry name" value="Mce4_CUP1"/>
    <property type="match status" value="1"/>
</dbReference>
<feature type="domain" description="Mce/MlaD" evidence="3">
    <location>
        <begin position="41"/>
        <end position="118"/>
    </location>
</feature>
<evidence type="ECO:0000256" key="2">
    <source>
        <dbReference type="SAM" id="Phobius"/>
    </source>
</evidence>
<feature type="domain" description="Mammalian cell entry C-terminal" evidence="4">
    <location>
        <begin position="123"/>
        <end position="342"/>
    </location>
</feature>
<evidence type="ECO:0000259" key="4">
    <source>
        <dbReference type="Pfam" id="PF11887"/>
    </source>
</evidence>
<organism evidence="5 6">
    <name type="scientific">Mycobacterium pinniadriaticum</name>
    <dbReference type="NCBI Taxonomy" id="2994102"/>
    <lineage>
        <taxon>Bacteria</taxon>
        <taxon>Bacillati</taxon>
        <taxon>Actinomycetota</taxon>
        <taxon>Actinomycetes</taxon>
        <taxon>Mycobacteriales</taxon>
        <taxon>Mycobacteriaceae</taxon>
        <taxon>Mycobacterium</taxon>
    </lineage>
</organism>
<dbReference type="InterPro" id="IPR005693">
    <property type="entry name" value="Mce"/>
</dbReference>
<keyword evidence="2" id="KW-1133">Transmembrane helix</keyword>
<keyword evidence="6" id="KW-1185">Reference proteome</keyword>
<dbReference type="InterPro" id="IPR052336">
    <property type="entry name" value="MlaD_Phospholipid_Transporter"/>
</dbReference>
<evidence type="ECO:0000313" key="5">
    <source>
        <dbReference type="EMBL" id="MCX2937936.1"/>
    </source>
</evidence>
<keyword evidence="2" id="KW-0812">Transmembrane</keyword>
<evidence type="ECO:0000313" key="6">
    <source>
        <dbReference type="Proteomes" id="UP001300745"/>
    </source>
</evidence>
<feature type="compositionally biased region" description="Pro residues" evidence="1">
    <location>
        <begin position="458"/>
        <end position="482"/>
    </location>
</feature>
<feature type="compositionally biased region" description="Pro residues" evidence="1">
    <location>
        <begin position="438"/>
        <end position="448"/>
    </location>
</feature>
<dbReference type="PANTHER" id="PTHR33371:SF19">
    <property type="entry name" value="MCE-FAMILY PROTEIN MCE4A"/>
    <property type="match status" value="1"/>
</dbReference>
<dbReference type="Pfam" id="PF02470">
    <property type="entry name" value="MlaD"/>
    <property type="match status" value="1"/>
</dbReference>
<comment type="caution">
    <text evidence="5">The sequence shown here is derived from an EMBL/GenBank/DDBJ whole genome shotgun (WGS) entry which is preliminary data.</text>
</comment>